<dbReference type="KEGG" id="swd:Swoo_4492"/>
<dbReference type="Proteomes" id="UP000002168">
    <property type="component" value="Chromosome"/>
</dbReference>
<dbReference type="HOGENOM" id="CLU_045206_0_1_6"/>
<evidence type="ECO:0000313" key="5">
    <source>
        <dbReference type="Proteomes" id="UP000002168"/>
    </source>
</evidence>
<dbReference type="PANTHER" id="PTHR35527">
    <property type="entry name" value="CHOLOYLGLYCINE HYDROLASE"/>
    <property type="match status" value="1"/>
</dbReference>
<feature type="domain" description="Choloylglycine hydrolase/NAAA C-terminal" evidence="3">
    <location>
        <begin position="2"/>
        <end position="300"/>
    </location>
</feature>
<dbReference type="PANTHER" id="PTHR35527:SF2">
    <property type="entry name" value="HYDROLASE"/>
    <property type="match status" value="1"/>
</dbReference>
<proteinExistence type="inferred from homology"/>
<evidence type="ECO:0000313" key="4">
    <source>
        <dbReference type="EMBL" id="ACA88743.1"/>
    </source>
</evidence>
<dbReference type="InterPro" id="IPR029055">
    <property type="entry name" value="Ntn_hydrolases_N"/>
</dbReference>
<keyword evidence="2 4" id="KW-0378">Hydrolase</keyword>
<gene>
    <name evidence="4" type="ordered locus">Swoo_4492</name>
</gene>
<dbReference type="Gene3D" id="3.60.60.10">
    <property type="entry name" value="Penicillin V Acylase, Chain A"/>
    <property type="match status" value="1"/>
</dbReference>
<keyword evidence="5" id="KW-1185">Reference proteome</keyword>
<evidence type="ECO:0000256" key="1">
    <source>
        <dbReference type="ARBA" id="ARBA00006625"/>
    </source>
</evidence>
<dbReference type="eggNOG" id="COG3049">
    <property type="taxonomic scope" value="Bacteria"/>
</dbReference>
<dbReference type="InterPro" id="IPR029132">
    <property type="entry name" value="CBAH/NAAA_C"/>
</dbReference>
<dbReference type="InterPro" id="IPR052193">
    <property type="entry name" value="Peptidase_C59"/>
</dbReference>
<dbReference type="Pfam" id="PF02275">
    <property type="entry name" value="CBAH"/>
    <property type="match status" value="1"/>
</dbReference>
<protein>
    <submittedName>
        <fullName evidence="4">Choloylglycine hydrolase</fullName>
    </submittedName>
</protein>
<dbReference type="SUPFAM" id="SSF56235">
    <property type="entry name" value="N-terminal nucleophile aminohydrolases (Ntn hydrolases)"/>
    <property type="match status" value="1"/>
</dbReference>
<evidence type="ECO:0000259" key="3">
    <source>
        <dbReference type="Pfam" id="PF02275"/>
    </source>
</evidence>
<dbReference type="EMBL" id="CP000961">
    <property type="protein sequence ID" value="ACA88743.1"/>
    <property type="molecule type" value="Genomic_DNA"/>
</dbReference>
<evidence type="ECO:0000256" key="2">
    <source>
        <dbReference type="ARBA" id="ARBA00022801"/>
    </source>
</evidence>
<reference evidence="4 5" key="1">
    <citation type="submission" date="2008-02" db="EMBL/GenBank/DDBJ databases">
        <title>Complete sequence of Shewanella woodyi ATCC 51908.</title>
        <authorList>
            <consortium name="US DOE Joint Genome Institute"/>
            <person name="Copeland A."/>
            <person name="Lucas S."/>
            <person name="Lapidus A."/>
            <person name="Glavina del Rio T."/>
            <person name="Dalin E."/>
            <person name="Tice H."/>
            <person name="Bruce D."/>
            <person name="Goodwin L."/>
            <person name="Pitluck S."/>
            <person name="Sims D."/>
            <person name="Brettin T."/>
            <person name="Detter J.C."/>
            <person name="Han C."/>
            <person name="Kuske C.R."/>
            <person name="Schmutz J."/>
            <person name="Larimer F."/>
            <person name="Land M."/>
            <person name="Hauser L."/>
            <person name="Kyrpides N."/>
            <person name="Lykidis A."/>
            <person name="Zhao J.-S."/>
            <person name="Richardson P."/>
        </authorList>
    </citation>
    <scope>NUCLEOTIDE SEQUENCE [LARGE SCALE GENOMIC DNA]</scope>
    <source>
        <strain evidence="5">ATCC 51908 / MS32</strain>
    </source>
</reference>
<dbReference type="GO" id="GO:0016787">
    <property type="term" value="F:hydrolase activity"/>
    <property type="evidence" value="ECO:0007669"/>
    <property type="project" value="UniProtKB-KW"/>
</dbReference>
<comment type="similarity">
    <text evidence="1">Belongs to the peptidase C59 family.</text>
</comment>
<dbReference type="RefSeq" id="WP_012327069.1">
    <property type="nucleotide sequence ID" value="NC_010506.1"/>
</dbReference>
<accession>B1KKT7</accession>
<sequence>MCTRILNSLNPNFPITARNMDWSRPINVYLYQFPKGETKFGLSKQERDELTNEQASLEWTSAYSSVASVMGDDHIGLGSADGMNSEGLVVNALFDSDSSFADEALHHQDSTPRLSVLRWAQFTLDSFANVNCALEYYRNSHILLISGVVPDGAETAREAKLHLSLSDSAGNSAILEIREGKLIIHSDSTYRVVTNQPDYDTQLKLDYYWQYMWGKTEPKIKTPVNLAPGGVTSTQNFERASYYLAMTDSAASEDEALAQTRTMLGTCTTPVGFNSHHSEHGTSTRWSNLANSINKTYYFINQLTLTPVWLTIHKNIKDCKRVELVQVIDNKVKNWRLAGDLEGELVNCHDPLAY</sequence>
<organism evidence="4 5">
    <name type="scientific">Shewanella woodyi (strain ATCC 51908 / MS32)</name>
    <dbReference type="NCBI Taxonomy" id="392500"/>
    <lineage>
        <taxon>Bacteria</taxon>
        <taxon>Pseudomonadati</taxon>
        <taxon>Pseudomonadota</taxon>
        <taxon>Gammaproteobacteria</taxon>
        <taxon>Alteromonadales</taxon>
        <taxon>Shewanellaceae</taxon>
        <taxon>Shewanella</taxon>
    </lineage>
</organism>
<dbReference type="AlphaFoldDB" id="B1KKT7"/>
<name>B1KKT7_SHEWM</name>